<feature type="domain" description="HTH tetR-type" evidence="5">
    <location>
        <begin position="15"/>
        <end position="75"/>
    </location>
</feature>
<evidence type="ECO:0000313" key="7">
    <source>
        <dbReference type="Proteomes" id="UP000192582"/>
    </source>
</evidence>
<keyword evidence="7" id="KW-1185">Reference proteome</keyword>
<accession>A0A1W1UWZ1</accession>
<name>A0A1W1UWZ1_9DEIO</name>
<dbReference type="AlphaFoldDB" id="A0A1W1UWZ1"/>
<dbReference type="PANTHER" id="PTHR30055:SF234">
    <property type="entry name" value="HTH-TYPE TRANSCRIPTIONAL REGULATOR BETI"/>
    <property type="match status" value="1"/>
</dbReference>
<sequence length="198" mass="22624">MDETGPIGRRERKKLDTWRAIRQTALRLITERGYSNVSLDDIAEAADVSRATLFNYFRSKEAMLFDADPEEQIHWEHFMAGRPADEHPWASLEAFFLDYTGGYEAKLRLQKQLQNEAPTLDQAKQGVSVRLHTFLSTWLQSRLTDQGKNPDEAEFLLGVAFVAMGTAFGRWNATQDFKVFHDLIRSAFHWAGQGLLSS</sequence>
<gene>
    <name evidence="6" type="ORF">SAMN00790413_03441</name>
</gene>
<dbReference type="EMBL" id="FWWU01000008">
    <property type="protein sequence ID" value="SMB85550.1"/>
    <property type="molecule type" value="Genomic_DNA"/>
</dbReference>
<evidence type="ECO:0000256" key="1">
    <source>
        <dbReference type="ARBA" id="ARBA00023015"/>
    </source>
</evidence>
<proteinExistence type="predicted"/>
<evidence type="ECO:0000313" key="6">
    <source>
        <dbReference type="EMBL" id="SMB85550.1"/>
    </source>
</evidence>
<evidence type="ECO:0000256" key="2">
    <source>
        <dbReference type="ARBA" id="ARBA00023125"/>
    </source>
</evidence>
<keyword evidence="3" id="KW-0804">Transcription</keyword>
<dbReference type="STRING" id="695939.SAMN00790413_03441"/>
<dbReference type="PROSITE" id="PS50977">
    <property type="entry name" value="HTH_TETR_2"/>
    <property type="match status" value="1"/>
</dbReference>
<evidence type="ECO:0000259" key="5">
    <source>
        <dbReference type="PROSITE" id="PS50977"/>
    </source>
</evidence>
<evidence type="ECO:0000256" key="4">
    <source>
        <dbReference type="PROSITE-ProRule" id="PRU00335"/>
    </source>
</evidence>
<dbReference type="InterPro" id="IPR023772">
    <property type="entry name" value="DNA-bd_HTH_TetR-type_CS"/>
</dbReference>
<keyword evidence="2 4" id="KW-0238">DNA-binding</keyword>
<protein>
    <submittedName>
        <fullName evidence="6">Transcriptional regulator, TetR family</fullName>
    </submittedName>
</protein>
<dbReference type="Pfam" id="PF00440">
    <property type="entry name" value="TetR_N"/>
    <property type="match status" value="1"/>
</dbReference>
<dbReference type="SUPFAM" id="SSF46689">
    <property type="entry name" value="Homeodomain-like"/>
    <property type="match status" value="1"/>
</dbReference>
<dbReference type="Proteomes" id="UP000192582">
    <property type="component" value="Unassembled WGS sequence"/>
</dbReference>
<dbReference type="InterPro" id="IPR001647">
    <property type="entry name" value="HTH_TetR"/>
</dbReference>
<reference evidence="6 7" key="1">
    <citation type="submission" date="2017-04" db="EMBL/GenBank/DDBJ databases">
        <authorList>
            <person name="Afonso C.L."/>
            <person name="Miller P.J."/>
            <person name="Scott M.A."/>
            <person name="Spackman E."/>
            <person name="Goraichik I."/>
            <person name="Dimitrov K.M."/>
            <person name="Suarez D.L."/>
            <person name="Swayne D.E."/>
        </authorList>
    </citation>
    <scope>NUCLEOTIDE SEQUENCE [LARGE SCALE GENOMIC DNA]</scope>
    <source>
        <strain evidence="6 7">KR-140</strain>
    </source>
</reference>
<organism evidence="6 7">
    <name type="scientific">Deinococcus hopiensis KR-140</name>
    <dbReference type="NCBI Taxonomy" id="695939"/>
    <lineage>
        <taxon>Bacteria</taxon>
        <taxon>Thermotogati</taxon>
        <taxon>Deinococcota</taxon>
        <taxon>Deinococci</taxon>
        <taxon>Deinococcales</taxon>
        <taxon>Deinococcaceae</taxon>
        <taxon>Deinococcus</taxon>
    </lineage>
</organism>
<dbReference type="PROSITE" id="PS01081">
    <property type="entry name" value="HTH_TETR_1"/>
    <property type="match status" value="1"/>
</dbReference>
<dbReference type="GO" id="GO:0003700">
    <property type="term" value="F:DNA-binding transcription factor activity"/>
    <property type="evidence" value="ECO:0007669"/>
    <property type="project" value="TreeGrafter"/>
</dbReference>
<keyword evidence="1" id="KW-0805">Transcription regulation</keyword>
<dbReference type="InterPro" id="IPR009057">
    <property type="entry name" value="Homeodomain-like_sf"/>
</dbReference>
<dbReference type="GO" id="GO:0000976">
    <property type="term" value="F:transcription cis-regulatory region binding"/>
    <property type="evidence" value="ECO:0007669"/>
    <property type="project" value="TreeGrafter"/>
</dbReference>
<feature type="DNA-binding region" description="H-T-H motif" evidence="4">
    <location>
        <begin position="38"/>
        <end position="57"/>
    </location>
</feature>
<evidence type="ECO:0000256" key="3">
    <source>
        <dbReference type="ARBA" id="ARBA00023163"/>
    </source>
</evidence>
<dbReference type="PANTHER" id="PTHR30055">
    <property type="entry name" value="HTH-TYPE TRANSCRIPTIONAL REGULATOR RUTR"/>
    <property type="match status" value="1"/>
</dbReference>
<dbReference type="PRINTS" id="PR00455">
    <property type="entry name" value="HTHTETR"/>
</dbReference>
<dbReference type="RefSeq" id="WP_084047385.1">
    <property type="nucleotide sequence ID" value="NZ_FWWU01000008.1"/>
</dbReference>
<dbReference type="Gene3D" id="1.10.10.60">
    <property type="entry name" value="Homeodomain-like"/>
    <property type="match status" value="1"/>
</dbReference>
<dbReference type="Gene3D" id="1.10.357.10">
    <property type="entry name" value="Tetracycline Repressor, domain 2"/>
    <property type="match status" value="1"/>
</dbReference>
<dbReference type="InterPro" id="IPR050109">
    <property type="entry name" value="HTH-type_TetR-like_transc_reg"/>
</dbReference>
<dbReference type="OrthoDB" id="9812484at2"/>